<gene>
    <name evidence="2" type="ORF">IAC56_04785</name>
</gene>
<comment type="caution">
    <text evidence="2">The sequence shown here is derived from an EMBL/GenBank/DDBJ whole genome shotgun (WGS) entry which is preliminary data.</text>
</comment>
<dbReference type="AlphaFoldDB" id="A0A9D1LF94"/>
<keyword evidence="1" id="KW-0732">Signal</keyword>
<evidence type="ECO:0000313" key="2">
    <source>
        <dbReference type="EMBL" id="HIU37569.1"/>
    </source>
</evidence>
<protein>
    <submittedName>
        <fullName evidence="2">Uncharacterized protein</fullName>
    </submittedName>
</protein>
<evidence type="ECO:0000313" key="3">
    <source>
        <dbReference type="Proteomes" id="UP000824083"/>
    </source>
</evidence>
<feature type="signal peptide" evidence="1">
    <location>
        <begin position="1"/>
        <end position="20"/>
    </location>
</feature>
<reference evidence="2" key="2">
    <citation type="journal article" date="2021" name="PeerJ">
        <title>Extensive microbial diversity within the chicken gut microbiome revealed by metagenomics and culture.</title>
        <authorList>
            <person name="Gilroy R."/>
            <person name="Ravi A."/>
            <person name="Getino M."/>
            <person name="Pursley I."/>
            <person name="Horton D.L."/>
            <person name="Alikhan N.F."/>
            <person name="Baker D."/>
            <person name="Gharbi K."/>
            <person name="Hall N."/>
            <person name="Watson M."/>
            <person name="Adriaenssens E.M."/>
            <person name="Foster-Nyarko E."/>
            <person name="Jarju S."/>
            <person name="Secka A."/>
            <person name="Antonio M."/>
            <person name="Oren A."/>
            <person name="Chaudhuri R.R."/>
            <person name="La Ragione R."/>
            <person name="Hildebrand F."/>
            <person name="Pallen M.J."/>
        </authorList>
    </citation>
    <scope>NUCLEOTIDE SEQUENCE</scope>
    <source>
        <strain evidence="2">7463</strain>
    </source>
</reference>
<organism evidence="2 3">
    <name type="scientific">Candidatus Aphodousia faecigallinarum</name>
    <dbReference type="NCBI Taxonomy" id="2840677"/>
    <lineage>
        <taxon>Bacteria</taxon>
        <taxon>Pseudomonadati</taxon>
        <taxon>Pseudomonadota</taxon>
        <taxon>Betaproteobacteria</taxon>
        <taxon>Burkholderiales</taxon>
        <taxon>Sutterellaceae</taxon>
        <taxon>Sutterellaceae incertae sedis</taxon>
        <taxon>Candidatus Aphodousia</taxon>
    </lineage>
</organism>
<sequence>MKKSLIFIFCALSISAASFAGQYSDELGRCLVTHASNSDTKVLTQWAFVTLGQTQAAREIVKISPEVTNRATTQAQSVVIRLLGKDCAKEALKATLYEGKDGIGNGIKSAVTQRMQAELQTQTVDAIIDRMTSIKTP</sequence>
<name>A0A9D1LF94_9BURK</name>
<dbReference type="Proteomes" id="UP000824083">
    <property type="component" value="Unassembled WGS sequence"/>
</dbReference>
<dbReference type="EMBL" id="DVMY01000078">
    <property type="protein sequence ID" value="HIU37569.1"/>
    <property type="molecule type" value="Genomic_DNA"/>
</dbReference>
<proteinExistence type="predicted"/>
<evidence type="ECO:0000256" key="1">
    <source>
        <dbReference type="SAM" id="SignalP"/>
    </source>
</evidence>
<feature type="chain" id="PRO_5039203602" evidence="1">
    <location>
        <begin position="21"/>
        <end position="137"/>
    </location>
</feature>
<reference evidence="2" key="1">
    <citation type="submission" date="2020-10" db="EMBL/GenBank/DDBJ databases">
        <authorList>
            <person name="Gilroy R."/>
        </authorList>
    </citation>
    <scope>NUCLEOTIDE SEQUENCE</scope>
    <source>
        <strain evidence="2">7463</strain>
    </source>
</reference>
<accession>A0A9D1LF94</accession>